<comment type="similarity">
    <text evidence="2 7">Belongs to the MscS (TC 1.A.23) family.</text>
</comment>
<evidence type="ECO:0000313" key="10">
    <source>
        <dbReference type="EMBL" id="VDS04711.1"/>
    </source>
</evidence>
<dbReference type="AlphaFoldDB" id="A0A3S4GHM1"/>
<evidence type="ECO:0000259" key="9">
    <source>
        <dbReference type="Pfam" id="PF21088"/>
    </source>
</evidence>
<evidence type="ECO:0000256" key="5">
    <source>
        <dbReference type="ARBA" id="ARBA00022989"/>
    </source>
</evidence>
<dbReference type="SUPFAM" id="SSF50182">
    <property type="entry name" value="Sm-like ribonucleoproteins"/>
    <property type="match status" value="1"/>
</dbReference>
<dbReference type="EMBL" id="UZWD01000023">
    <property type="protein sequence ID" value="VDS04711.1"/>
    <property type="molecule type" value="Genomic_DNA"/>
</dbReference>
<dbReference type="Gene3D" id="1.10.287.1260">
    <property type="match status" value="1"/>
</dbReference>
<gene>
    <name evidence="10" type="primary">mscS</name>
    <name evidence="10" type="ORF">DEVEQU_01850</name>
</gene>
<evidence type="ECO:0000313" key="11">
    <source>
        <dbReference type="Proteomes" id="UP000268844"/>
    </source>
</evidence>
<reference evidence="10 11" key="1">
    <citation type="submission" date="2018-12" db="EMBL/GenBank/DDBJ databases">
        <authorList>
            <person name="Criscuolo A."/>
        </authorList>
    </citation>
    <scope>NUCLEOTIDE SEQUENCE [LARGE SCALE GENOMIC DNA]</scope>
    <source>
        <strain evidence="10">ACIP1116281</strain>
    </source>
</reference>
<proteinExistence type="inferred from homology"/>
<dbReference type="Proteomes" id="UP000268844">
    <property type="component" value="Unassembled WGS sequence"/>
</dbReference>
<keyword evidence="11" id="KW-1185">Reference proteome</keyword>
<dbReference type="InterPro" id="IPR011014">
    <property type="entry name" value="MscS_channel_TM-2"/>
</dbReference>
<evidence type="ECO:0000256" key="6">
    <source>
        <dbReference type="ARBA" id="ARBA00023136"/>
    </source>
</evidence>
<protein>
    <recommendedName>
        <fullName evidence="7">Small-conductance mechanosensitive channel</fullName>
    </recommendedName>
</protein>
<dbReference type="PANTHER" id="PTHR30221:SF1">
    <property type="entry name" value="SMALL-CONDUCTANCE MECHANOSENSITIVE CHANNEL"/>
    <property type="match status" value="1"/>
</dbReference>
<dbReference type="InterPro" id="IPR011066">
    <property type="entry name" value="MscS_channel_C_sf"/>
</dbReference>
<dbReference type="InterPro" id="IPR008910">
    <property type="entry name" value="MSC_TM_helix"/>
</dbReference>
<accession>A0A3S4GHM1</accession>
<dbReference type="SUPFAM" id="SSF82861">
    <property type="entry name" value="Mechanosensitive channel protein MscS (YggB), transmembrane region"/>
    <property type="match status" value="1"/>
</dbReference>
<comment type="subcellular location">
    <subcellularLocation>
        <location evidence="7">Cell inner membrane</location>
        <topology evidence="7">Multi-pass membrane protein</topology>
    </subcellularLocation>
    <subcellularLocation>
        <location evidence="1">Cell membrane</location>
        <topology evidence="1">Multi-pass membrane protein</topology>
    </subcellularLocation>
</comment>
<evidence type="ECO:0000256" key="7">
    <source>
        <dbReference type="RuleBase" id="RU369025"/>
    </source>
</evidence>
<evidence type="ECO:0000259" key="8">
    <source>
        <dbReference type="Pfam" id="PF00924"/>
    </source>
</evidence>
<dbReference type="Gene3D" id="2.30.30.60">
    <property type="match status" value="1"/>
</dbReference>
<comment type="function">
    <text evidence="7">Mechanosensitive channel that participates in the regulation of osmotic pressure changes within the cell, opening in response to stretch forces in the membrane lipid bilayer, without the need for other proteins. Contributes to normal resistance to hypoosmotic shock. Forms an ion channel of 1.0 nanosiemens conductance with a slight preference for anions.</text>
</comment>
<feature type="domain" description="Mechanosensitive ion channel transmembrane helices 2/3" evidence="9">
    <location>
        <begin position="63"/>
        <end position="103"/>
    </location>
</feature>
<dbReference type="InterPro" id="IPR045275">
    <property type="entry name" value="MscS_archaea/bacteria_type"/>
</dbReference>
<keyword evidence="7" id="KW-0997">Cell inner membrane</keyword>
<keyword evidence="5 7" id="KW-1133">Transmembrane helix</keyword>
<feature type="domain" description="Mechanosensitive ion channel MscS" evidence="8">
    <location>
        <begin position="105"/>
        <end position="171"/>
    </location>
</feature>
<keyword evidence="6 7" id="KW-0472">Membrane</keyword>
<evidence type="ECO:0000256" key="3">
    <source>
        <dbReference type="ARBA" id="ARBA00022475"/>
    </source>
</evidence>
<organism evidence="10 11">
    <name type="scientific">Devosia equisanguinis</name>
    <dbReference type="NCBI Taxonomy" id="2490941"/>
    <lineage>
        <taxon>Bacteria</taxon>
        <taxon>Pseudomonadati</taxon>
        <taxon>Pseudomonadota</taxon>
        <taxon>Alphaproteobacteria</taxon>
        <taxon>Hyphomicrobiales</taxon>
        <taxon>Devosiaceae</taxon>
        <taxon>Devosia</taxon>
    </lineage>
</organism>
<sequence>MDNSDIFGVSTAWVLANAWNVVIAVVVLAVGWIMADLISRQMTNLIRARLKNDATIAPLVGEITRYGILCVTIVIVLGQFGVQTASILAVLGAAGLAVALALQGTLSNIAAGIMLLFLKPFKVGDYINADGIEGWVVEVELFATRMRTADGVFMFAPNSKLSNARIVNYTREASRMVEIAFSVPRMADLTKVRAELTEALKSPYSEAGVAGEVLVDSMDDSKINLVARMPVRSGDWRQARSLLQEQLMAALDRNSGFSTKV</sequence>
<feature type="transmembrane region" description="Helical" evidence="7">
    <location>
        <begin position="87"/>
        <end position="118"/>
    </location>
</feature>
<keyword evidence="7" id="KW-0406">Ion transport</keyword>
<feature type="transmembrane region" description="Helical" evidence="7">
    <location>
        <begin position="12"/>
        <end position="35"/>
    </location>
</feature>
<keyword evidence="4 7" id="KW-0812">Transmembrane</keyword>
<dbReference type="Pfam" id="PF05552">
    <property type="entry name" value="MS_channel_1st_1"/>
    <property type="match status" value="1"/>
</dbReference>
<evidence type="ECO:0000256" key="4">
    <source>
        <dbReference type="ARBA" id="ARBA00022692"/>
    </source>
</evidence>
<name>A0A3S4GHM1_9HYPH</name>
<keyword evidence="3" id="KW-1003">Cell membrane</keyword>
<dbReference type="InterPro" id="IPR049142">
    <property type="entry name" value="MS_channel_1st"/>
</dbReference>
<keyword evidence="7" id="KW-0407">Ion channel</keyword>
<dbReference type="InterPro" id="IPR023408">
    <property type="entry name" value="MscS_beta-dom_sf"/>
</dbReference>
<evidence type="ECO:0000256" key="1">
    <source>
        <dbReference type="ARBA" id="ARBA00004651"/>
    </source>
</evidence>
<evidence type="ECO:0000256" key="2">
    <source>
        <dbReference type="ARBA" id="ARBA00008017"/>
    </source>
</evidence>
<dbReference type="Gene3D" id="3.30.70.100">
    <property type="match status" value="1"/>
</dbReference>
<dbReference type="RefSeq" id="WP_126150248.1">
    <property type="nucleotide sequence ID" value="NZ_JBHTMH010000001.1"/>
</dbReference>
<dbReference type="OrthoDB" id="9814206at2"/>
<dbReference type="SUPFAM" id="SSF82689">
    <property type="entry name" value="Mechanosensitive channel protein MscS (YggB), C-terminal domain"/>
    <property type="match status" value="1"/>
</dbReference>
<comment type="subunit">
    <text evidence="7">Homoheptamer.</text>
</comment>
<keyword evidence="7" id="KW-0813">Transport</keyword>
<feature type="transmembrane region" description="Helical" evidence="7">
    <location>
        <begin position="56"/>
        <end position="81"/>
    </location>
</feature>
<comment type="caution">
    <text evidence="7">Lacks conserved residue(s) required for the propagation of feature annotation.</text>
</comment>
<dbReference type="InterPro" id="IPR010920">
    <property type="entry name" value="LSM_dom_sf"/>
</dbReference>
<dbReference type="GO" id="GO:0005886">
    <property type="term" value="C:plasma membrane"/>
    <property type="evidence" value="ECO:0007669"/>
    <property type="project" value="UniProtKB-SubCell"/>
</dbReference>
<dbReference type="Pfam" id="PF00924">
    <property type="entry name" value="MS_channel_2nd"/>
    <property type="match status" value="1"/>
</dbReference>
<dbReference type="GO" id="GO:0008381">
    <property type="term" value="F:mechanosensitive monoatomic ion channel activity"/>
    <property type="evidence" value="ECO:0007669"/>
    <property type="project" value="InterPro"/>
</dbReference>
<dbReference type="InterPro" id="IPR006685">
    <property type="entry name" value="MscS_channel_2nd"/>
</dbReference>
<dbReference type="Pfam" id="PF21088">
    <property type="entry name" value="MS_channel_1st"/>
    <property type="match status" value="1"/>
</dbReference>
<dbReference type="PANTHER" id="PTHR30221">
    <property type="entry name" value="SMALL-CONDUCTANCE MECHANOSENSITIVE CHANNEL"/>
    <property type="match status" value="1"/>
</dbReference>